<evidence type="ECO:0000313" key="5">
    <source>
        <dbReference type="EMBL" id="KIL49916.1"/>
    </source>
</evidence>
<comment type="subunit">
    <text evidence="4">Interacts with translational regulator CsrA and flagellin(s).</text>
</comment>
<protein>
    <recommendedName>
        <fullName evidence="4">Flagellar assembly factor FliW</fullName>
    </recommendedName>
</protein>
<dbReference type="NCBIfam" id="NF009793">
    <property type="entry name" value="PRK13285.1-1"/>
    <property type="match status" value="1"/>
</dbReference>
<sequence>MQTKYHGEIELDKISIITFDEGIPGFPNHKSFVLLPIEQDIAFSVLQSTDEPGIAFIIVNPFDFKPDYEVDIPDHVVAALEIERPDQVEIFTILTVHSPFENTTANLQAPVVVNIIKRKAKQLIINDSSYTPKHSIFKPKHLPVQEGK</sequence>
<evidence type="ECO:0000256" key="4">
    <source>
        <dbReference type="HAMAP-Rule" id="MF_01185"/>
    </source>
</evidence>
<evidence type="ECO:0000256" key="2">
    <source>
        <dbReference type="ARBA" id="ARBA00022795"/>
    </source>
</evidence>
<evidence type="ECO:0000256" key="1">
    <source>
        <dbReference type="ARBA" id="ARBA00022490"/>
    </source>
</evidence>
<keyword evidence="6" id="KW-1185">Reference proteome</keyword>
<comment type="similarity">
    <text evidence="4">Belongs to the FliW family.</text>
</comment>
<dbReference type="STRING" id="889306.KP78_13840"/>
<comment type="caution">
    <text evidence="5">The sequence shown here is derived from an EMBL/GenBank/DDBJ whole genome shotgun (WGS) entry which is preliminary data.</text>
</comment>
<dbReference type="InterPro" id="IPR003775">
    <property type="entry name" value="Flagellar_assembly_factor_FliW"/>
</dbReference>
<dbReference type="AlphaFoldDB" id="A0A0C2VZW7"/>
<evidence type="ECO:0000313" key="6">
    <source>
        <dbReference type="Proteomes" id="UP000031938"/>
    </source>
</evidence>
<dbReference type="Proteomes" id="UP000031938">
    <property type="component" value="Unassembled WGS sequence"/>
</dbReference>
<comment type="function">
    <text evidence="4">Acts as an anti-CsrA protein, binds CsrA and prevents it from repressing translation of its target genes, one of which is flagellin. Binds to flagellin and participates in the assembly of the flagellum.</text>
</comment>
<gene>
    <name evidence="4" type="primary">fliW</name>
    <name evidence="5" type="ORF">KP78_13840</name>
</gene>
<proteinExistence type="inferred from homology"/>
<evidence type="ECO:0000256" key="3">
    <source>
        <dbReference type="ARBA" id="ARBA00022845"/>
    </source>
</evidence>
<keyword evidence="2 4" id="KW-1005">Bacterial flagellum biogenesis</keyword>
<organism evidence="5 6">
    <name type="scientific">Jeotgalibacillus soli</name>
    <dbReference type="NCBI Taxonomy" id="889306"/>
    <lineage>
        <taxon>Bacteria</taxon>
        <taxon>Bacillati</taxon>
        <taxon>Bacillota</taxon>
        <taxon>Bacilli</taxon>
        <taxon>Bacillales</taxon>
        <taxon>Caryophanaceae</taxon>
        <taxon>Jeotgalibacillus</taxon>
    </lineage>
</organism>
<keyword evidence="4" id="KW-0143">Chaperone</keyword>
<dbReference type="GO" id="GO:0005737">
    <property type="term" value="C:cytoplasm"/>
    <property type="evidence" value="ECO:0007669"/>
    <property type="project" value="UniProtKB-SubCell"/>
</dbReference>
<dbReference type="GO" id="GO:0006417">
    <property type="term" value="P:regulation of translation"/>
    <property type="evidence" value="ECO:0007669"/>
    <property type="project" value="UniProtKB-KW"/>
</dbReference>
<dbReference type="GO" id="GO:0044780">
    <property type="term" value="P:bacterial-type flagellum assembly"/>
    <property type="evidence" value="ECO:0007669"/>
    <property type="project" value="UniProtKB-UniRule"/>
</dbReference>
<dbReference type="PANTHER" id="PTHR39190:SF1">
    <property type="entry name" value="FLAGELLAR ASSEMBLY FACTOR FLIW"/>
    <property type="match status" value="1"/>
</dbReference>
<dbReference type="OrthoDB" id="9801235at2"/>
<dbReference type="Pfam" id="PF02623">
    <property type="entry name" value="FliW"/>
    <property type="match status" value="1"/>
</dbReference>
<dbReference type="PANTHER" id="PTHR39190">
    <property type="entry name" value="FLAGELLAR ASSEMBLY FACTOR FLIW"/>
    <property type="match status" value="1"/>
</dbReference>
<dbReference type="HAMAP" id="MF_01185">
    <property type="entry name" value="FliW"/>
    <property type="match status" value="1"/>
</dbReference>
<comment type="subcellular location">
    <subcellularLocation>
        <location evidence="4">Cytoplasm</location>
    </subcellularLocation>
</comment>
<dbReference type="Gene3D" id="2.30.290.10">
    <property type="entry name" value="BH3618-like"/>
    <property type="match status" value="1"/>
</dbReference>
<keyword evidence="3 4" id="KW-0810">Translation regulation</keyword>
<dbReference type="InterPro" id="IPR024046">
    <property type="entry name" value="Flagellar_assmbl_FliW_dom_sf"/>
</dbReference>
<dbReference type="SUPFAM" id="SSF141457">
    <property type="entry name" value="BH3618-like"/>
    <property type="match status" value="1"/>
</dbReference>
<name>A0A0C2VZW7_9BACL</name>
<dbReference type="PATRIC" id="fig|889306.3.peg.1393"/>
<dbReference type="EMBL" id="JXRP01000009">
    <property type="protein sequence ID" value="KIL49916.1"/>
    <property type="molecule type" value="Genomic_DNA"/>
</dbReference>
<keyword evidence="1 4" id="KW-0963">Cytoplasm</keyword>
<reference evidence="5 6" key="1">
    <citation type="submission" date="2015-01" db="EMBL/GenBank/DDBJ databases">
        <title>Genome sequencing of Jeotgalibacillus soli.</title>
        <authorList>
            <person name="Goh K.M."/>
            <person name="Chan K.-G."/>
            <person name="Yaakop A.S."/>
            <person name="Ee R."/>
            <person name="Gan H.M."/>
            <person name="Chan C.S."/>
        </authorList>
    </citation>
    <scope>NUCLEOTIDE SEQUENCE [LARGE SCALE GENOMIC DNA]</scope>
    <source>
        <strain evidence="5 6">P9</strain>
    </source>
</reference>
<accession>A0A0C2VZW7</accession>
<dbReference type="RefSeq" id="WP_052474648.1">
    <property type="nucleotide sequence ID" value="NZ_JXRP01000009.1"/>
</dbReference>